<dbReference type="PATRIC" id="fig|1303518.3.peg.1816"/>
<keyword evidence="3" id="KW-0378">Hydrolase</keyword>
<name>S0EZ86_CHTCT</name>
<dbReference type="eggNOG" id="COG5549">
    <property type="taxonomic scope" value="Bacteria"/>
</dbReference>
<accession>S0EZ86</accession>
<sequence>MVSIKSTKYLLGIMLGCCLLLILGAGCGSGGAGSILFSSNATIGLPGDQAGNTSAGSVTVLPSSGGCTDSTYLPNFATADDPATGLPNHLYHWTHFPLNVYIVSSNLATPDRITQATDGFSWWSQALGVIGKFNLVNSSTQANIIVQFENMGLTNYGAITNYTVNGNGEMQNATITFNMTYLTSVPNIAPVAAHEFGHALGLAGHSPNDTDVMSVSANVYNLTGLSQADINTMKTAYCGVSLTVSGSKAAAQRLYSGSIPFLGTARKPVTHPRSELHKHTEQLIAPFSGRFSEGKKTESQLIDPLP</sequence>
<dbReference type="GO" id="GO:0006508">
    <property type="term" value="P:proteolysis"/>
    <property type="evidence" value="ECO:0007669"/>
    <property type="project" value="UniProtKB-KW"/>
</dbReference>
<proteinExistence type="predicted"/>
<keyword evidence="7" id="KW-1185">Reference proteome</keyword>
<dbReference type="AlphaFoldDB" id="S0EZ86"/>
<dbReference type="SMART" id="SM00235">
    <property type="entry name" value="ZnMc"/>
    <property type="match status" value="1"/>
</dbReference>
<protein>
    <submittedName>
        <fullName evidence="6">Matrixin</fullName>
    </submittedName>
</protein>
<dbReference type="PROSITE" id="PS51257">
    <property type="entry name" value="PROKAR_LIPOPROTEIN"/>
    <property type="match status" value="1"/>
</dbReference>
<dbReference type="GO" id="GO:0031012">
    <property type="term" value="C:extracellular matrix"/>
    <property type="evidence" value="ECO:0007669"/>
    <property type="project" value="InterPro"/>
</dbReference>
<dbReference type="Gene3D" id="3.40.390.10">
    <property type="entry name" value="Collagenase (Catalytic Domain)"/>
    <property type="match status" value="1"/>
</dbReference>
<dbReference type="GO" id="GO:0008270">
    <property type="term" value="F:zinc ion binding"/>
    <property type="evidence" value="ECO:0007669"/>
    <property type="project" value="InterPro"/>
</dbReference>
<dbReference type="Proteomes" id="UP000014227">
    <property type="component" value="Chromosome I"/>
</dbReference>
<dbReference type="InterPro" id="IPR006026">
    <property type="entry name" value="Peptidase_Metallo"/>
</dbReference>
<evidence type="ECO:0000256" key="2">
    <source>
        <dbReference type="ARBA" id="ARBA00022723"/>
    </source>
</evidence>
<gene>
    <name evidence="6" type="ORF">CCALI_01757</name>
</gene>
<dbReference type="InParanoid" id="S0EZ86"/>
<evidence type="ECO:0000259" key="5">
    <source>
        <dbReference type="SMART" id="SM00235"/>
    </source>
</evidence>
<dbReference type="KEGG" id="ccz:CCALI_01757"/>
<dbReference type="HOGENOM" id="CLU_908194_0_0_0"/>
<dbReference type="EMBL" id="HF951689">
    <property type="protein sequence ID" value="CCW35570.1"/>
    <property type="molecule type" value="Genomic_DNA"/>
</dbReference>
<keyword evidence="1" id="KW-0645">Protease</keyword>
<dbReference type="InterPro" id="IPR001818">
    <property type="entry name" value="Pept_M10_metallopeptidase"/>
</dbReference>
<evidence type="ECO:0000256" key="3">
    <source>
        <dbReference type="ARBA" id="ARBA00022801"/>
    </source>
</evidence>
<dbReference type="RefSeq" id="WP_016483098.1">
    <property type="nucleotide sequence ID" value="NC_021487.1"/>
</dbReference>
<dbReference type="Pfam" id="PF00413">
    <property type="entry name" value="Peptidase_M10"/>
    <property type="match status" value="1"/>
</dbReference>
<reference evidence="7" key="1">
    <citation type="submission" date="2013-03" db="EMBL/GenBank/DDBJ databases">
        <title>Genome sequence of Chthonomonas calidirosea, the first sequenced genome from the Armatimonadetes phylum (formally candidate division OP10).</title>
        <authorList>
            <person name="Lee K.C.Y."/>
            <person name="Morgan X.C."/>
            <person name="Dunfield P.F."/>
            <person name="Tamas I."/>
            <person name="Houghton K.M."/>
            <person name="Vyssotski M."/>
            <person name="Ryan J.L.J."/>
            <person name="Lagutin K."/>
            <person name="McDonald I.R."/>
            <person name="Stott M.B."/>
        </authorList>
    </citation>
    <scope>NUCLEOTIDE SEQUENCE [LARGE SCALE GENOMIC DNA]</scope>
    <source>
        <strain evidence="7">DSM 23976 / ICMP 18418 / T49</strain>
    </source>
</reference>
<evidence type="ECO:0000256" key="4">
    <source>
        <dbReference type="ARBA" id="ARBA00022833"/>
    </source>
</evidence>
<dbReference type="SUPFAM" id="SSF55486">
    <property type="entry name" value="Metalloproteases ('zincins'), catalytic domain"/>
    <property type="match status" value="1"/>
</dbReference>
<feature type="domain" description="Peptidase metallopeptidase" evidence="5">
    <location>
        <begin position="89"/>
        <end position="239"/>
    </location>
</feature>
<dbReference type="OrthoDB" id="9786975at2"/>
<dbReference type="GO" id="GO:0004222">
    <property type="term" value="F:metalloendopeptidase activity"/>
    <property type="evidence" value="ECO:0007669"/>
    <property type="project" value="InterPro"/>
</dbReference>
<evidence type="ECO:0000313" key="6">
    <source>
        <dbReference type="EMBL" id="CCW35570.1"/>
    </source>
</evidence>
<organism evidence="6 7">
    <name type="scientific">Chthonomonas calidirosea (strain DSM 23976 / ICMP 18418 / T49)</name>
    <dbReference type="NCBI Taxonomy" id="1303518"/>
    <lineage>
        <taxon>Bacteria</taxon>
        <taxon>Bacillati</taxon>
        <taxon>Armatimonadota</taxon>
        <taxon>Chthonomonadia</taxon>
        <taxon>Chthonomonadales</taxon>
        <taxon>Chthonomonadaceae</taxon>
        <taxon>Chthonomonas</taxon>
    </lineage>
</organism>
<keyword evidence="4" id="KW-0862">Zinc</keyword>
<evidence type="ECO:0000313" key="7">
    <source>
        <dbReference type="Proteomes" id="UP000014227"/>
    </source>
</evidence>
<evidence type="ECO:0000256" key="1">
    <source>
        <dbReference type="ARBA" id="ARBA00022670"/>
    </source>
</evidence>
<dbReference type="InterPro" id="IPR024079">
    <property type="entry name" value="MetalloPept_cat_dom_sf"/>
</dbReference>
<keyword evidence="2" id="KW-0479">Metal-binding</keyword>